<dbReference type="Proteomes" id="UP000076580">
    <property type="component" value="Chromosome 01"/>
</dbReference>
<evidence type="ECO:0000256" key="6">
    <source>
        <dbReference type="SAM" id="Phobius"/>
    </source>
</evidence>
<organism evidence="8 9">
    <name type="scientific">Drechmeria coniospora</name>
    <name type="common">Nematophagous fungus</name>
    <name type="synonym">Meria coniospora</name>
    <dbReference type="NCBI Taxonomy" id="98403"/>
    <lineage>
        <taxon>Eukaryota</taxon>
        <taxon>Fungi</taxon>
        <taxon>Dikarya</taxon>
        <taxon>Ascomycota</taxon>
        <taxon>Pezizomycotina</taxon>
        <taxon>Sordariomycetes</taxon>
        <taxon>Hypocreomycetidae</taxon>
        <taxon>Hypocreales</taxon>
        <taxon>Ophiocordycipitaceae</taxon>
        <taxon>Drechmeria</taxon>
    </lineage>
</organism>
<evidence type="ECO:0000259" key="7">
    <source>
        <dbReference type="Pfam" id="PF02656"/>
    </source>
</evidence>
<feature type="region of interest" description="Disordered" evidence="5">
    <location>
        <begin position="1"/>
        <end position="36"/>
    </location>
</feature>
<feature type="compositionally biased region" description="Polar residues" evidence="5">
    <location>
        <begin position="15"/>
        <end position="36"/>
    </location>
</feature>
<dbReference type="InterPro" id="IPR003807">
    <property type="entry name" value="DUF202"/>
</dbReference>
<feature type="transmembrane region" description="Helical" evidence="6">
    <location>
        <begin position="212"/>
        <end position="232"/>
    </location>
</feature>
<dbReference type="PANTHER" id="PTHR34187:SF3">
    <property type="entry name" value="DUF DOMAIN PROTEIN (AFU_ORTHOLOGUE AFUA_6G11150)"/>
    <property type="match status" value="1"/>
</dbReference>
<evidence type="ECO:0000256" key="5">
    <source>
        <dbReference type="SAM" id="MobiDB-lite"/>
    </source>
</evidence>
<dbReference type="GeneID" id="63713110"/>
<sequence length="247" mass="26991">MSRTGCVEGEDVTHSLRTGRTSSDAVPRASSLTHDATTGRPSSFIYEYLRWPAASPLIVENASSDARDHCANERTRSDADPGAGEAFLSSLRLALYMAVVAIAITLSFHLTHQPTDLERRMAKPLGAIFWALSVVTLFMGFGNYISERARRRPPACAACREPGMLTEAYALRNDAQVQPEDGDCPVGVEDPAGEFARAASRRASTNWHERPVQVLALLATCIIGTCIVLLVVTKLRPSHDDEYLYIL</sequence>
<dbReference type="Pfam" id="PF02656">
    <property type="entry name" value="DUF202"/>
    <property type="match status" value="1"/>
</dbReference>
<comment type="subcellular location">
    <subcellularLocation>
        <location evidence="1">Endomembrane system</location>
        <topology evidence="1">Multi-pass membrane protein</topology>
    </subcellularLocation>
</comment>
<evidence type="ECO:0000256" key="1">
    <source>
        <dbReference type="ARBA" id="ARBA00004127"/>
    </source>
</evidence>
<feature type="transmembrane region" description="Helical" evidence="6">
    <location>
        <begin position="124"/>
        <end position="145"/>
    </location>
</feature>
<dbReference type="GO" id="GO:0012505">
    <property type="term" value="C:endomembrane system"/>
    <property type="evidence" value="ECO:0007669"/>
    <property type="project" value="UniProtKB-SubCell"/>
</dbReference>
<dbReference type="AlphaFoldDB" id="A0A151GQE9"/>
<evidence type="ECO:0000313" key="9">
    <source>
        <dbReference type="Proteomes" id="UP000076580"/>
    </source>
</evidence>
<gene>
    <name evidence="8" type="ORF">DCS_00467</name>
</gene>
<name>A0A151GQE9_DRECN</name>
<feature type="domain" description="DUF202" evidence="7">
    <location>
        <begin position="87"/>
        <end position="147"/>
    </location>
</feature>
<feature type="transmembrane region" description="Helical" evidence="6">
    <location>
        <begin position="93"/>
        <end position="112"/>
    </location>
</feature>
<proteinExistence type="predicted"/>
<keyword evidence="2 6" id="KW-0812">Transmembrane</keyword>
<accession>A0A151GQE9</accession>
<dbReference type="InterPro" id="IPR052053">
    <property type="entry name" value="IM_YidH-like"/>
</dbReference>
<keyword evidence="9" id="KW-1185">Reference proteome</keyword>
<keyword evidence="4 6" id="KW-0472">Membrane</keyword>
<protein>
    <recommendedName>
        <fullName evidence="7">DUF202 domain-containing protein</fullName>
    </recommendedName>
</protein>
<dbReference type="EMBL" id="LAYC01000001">
    <property type="protein sequence ID" value="KYK59337.1"/>
    <property type="molecule type" value="Genomic_DNA"/>
</dbReference>
<dbReference type="RefSeq" id="XP_040658689.1">
    <property type="nucleotide sequence ID" value="XM_040797806.1"/>
</dbReference>
<evidence type="ECO:0000313" key="8">
    <source>
        <dbReference type="EMBL" id="KYK59337.1"/>
    </source>
</evidence>
<comment type="caution">
    <text evidence="8">The sequence shown here is derived from an EMBL/GenBank/DDBJ whole genome shotgun (WGS) entry which is preliminary data.</text>
</comment>
<reference evidence="8 9" key="1">
    <citation type="journal article" date="2016" name="Sci. Rep.">
        <title>Insights into Adaptations to a Near-Obligate Nematode Endoparasitic Lifestyle from the Finished Genome of Drechmeria coniospora.</title>
        <authorList>
            <person name="Zhang L."/>
            <person name="Zhou Z."/>
            <person name="Guo Q."/>
            <person name="Fokkens L."/>
            <person name="Miskei M."/>
            <person name="Pocsi I."/>
            <person name="Zhang W."/>
            <person name="Chen M."/>
            <person name="Wang L."/>
            <person name="Sun Y."/>
            <person name="Donzelli B.G."/>
            <person name="Gibson D.M."/>
            <person name="Nelson D.R."/>
            <person name="Luo J.G."/>
            <person name="Rep M."/>
            <person name="Liu H."/>
            <person name="Yang S."/>
            <person name="Wang J."/>
            <person name="Krasnoff S.B."/>
            <person name="Xu Y."/>
            <person name="Molnar I."/>
            <person name="Lin M."/>
        </authorList>
    </citation>
    <scope>NUCLEOTIDE SEQUENCE [LARGE SCALE GENOMIC DNA]</scope>
    <source>
        <strain evidence="8 9">ARSEF 6962</strain>
    </source>
</reference>
<evidence type="ECO:0000256" key="4">
    <source>
        <dbReference type="ARBA" id="ARBA00023136"/>
    </source>
</evidence>
<evidence type="ECO:0000256" key="3">
    <source>
        <dbReference type="ARBA" id="ARBA00022989"/>
    </source>
</evidence>
<dbReference type="PANTHER" id="PTHR34187">
    <property type="entry name" value="FGR18P"/>
    <property type="match status" value="1"/>
</dbReference>
<dbReference type="InParanoid" id="A0A151GQE9"/>
<evidence type="ECO:0000256" key="2">
    <source>
        <dbReference type="ARBA" id="ARBA00022692"/>
    </source>
</evidence>
<keyword evidence="3 6" id="KW-1133">Transmembrane helix</keyword>